<dbReference type="Gene3D" id="1.50.10.20">
    <property type="match status" value="1"/>
</dbReference>
<proteinExistence type="predicted"/>
<evidence type="ECO:0000313" key="1">
    <source>
        <dbReference type="EMBL" id="RZF61294.1"/>
    </source>
</evidence>
<dbReference type="PANTHER" id="PTHR47791">
    <property type="entry name" value="MEIOTICALLY UP-REGULATED GENE 191 PROTEIN"/>
    <property type="match status" value="1"/>
</dbReference>
<organism evidence="1 2">
    <name type="scientific">Sphingobacterium corticibacterium</name>
    <dbReference type="NCBI Taxonomy" id="2484746"/>
    <lineage>
        <taxon>Bacteria</taxon>
        <taxon>Pseudomonadati</taxon>
        <taxon>Bacteroidota</taxon>
        <taxon>Sphingobacteriia</taxon>
        <taxon>Sphingobacteriales</taxon>
        <taxon>Sphingobacteriaceae</taxon>
        <taxon>Sphingobacterium</taxon>
    </lineage>
</organism>
<dbReference type="InterPro" id="IPR008928">
    <property type="entry name" value="6-hairpin_glycosidase_sf"/>
</dbReference>
<keyword evidence="2" id="KW-1185">Reference proteome</keyword>
<gene>
    <name evidence="1" type="ORF">EWE74_00130</name>
</gene>
<dbReference type="OrthoDB" id="2505409at2"/>
<dbReference type="PIRSF" id="PIRSF021505">
    <property type="entry name" value="O_gly_hdrol"/>
    <property type="match status" value="1"/>
</dbReference>
<evidence type="ECO:0000313" key="2">
    <source>
        <dbReference type="Proteomes" id="UP000292855"/>
    </source>
</evidence>
<name>A0A4Q6XUX4_9SPHI</name>
<reference evidence="1 2" key="1">
    <citation type="submission" date="2019-02" db="EMBL/GenBank/DDBJ databases">
        <authorList>
            <person name="Li Y."/>
        </authorList>
    </citation>
    <scope>NUCLEOTIDE SEQUENCE [LARGE SCALE GENOMIC DNA]</scope>
    <source>
        <strain evidence="1 2">30C10-4-7</strain>
    </source>
</reference>
<accession>A0A4Q6XUX4</accession>
<comment type="caution">
    <text evidence="1">The sequence shown here is derived from an EMBL/GenBank/DDBJ whole genome shotgun (WGS) entry which is preliminary data.</text>
</comment>
<dbReference type="InterPro" id="IPR053169">
    <property type="entry name" value="MUG_Protein"/>
</dbReference>
<dbReference type="EMBL" id="SGIT01000001">
    <property type="protein sequence ID" value="RZF61294.1"/>
    <property type="molecule type" value="Genomic_DNA"/>
</dbReference>
<dbReference type="InterPro" id="IPR005198">
    <property type="entry name" value="Glyco_hydro_76"/>
</dbReference>
<sequence>MIKYCTIVILVFLTGSVFSQESSSMRGSTSVDMLKAAGSSLEVILEKYGSKKTSLLRENFPVDERYKADYLGDGASGKQEYAYLWPYSGGLSATVALYEHSESKKYKSIIDKRLIPGLEEYYDDKRKPAGYASYISSAPVSDRFYDDNIWIGIDFTNLYLLTGETKYLEKAKIVWDFVYSGHDDLLGGGIYWCEQKKTSKNTCSNAPAAVFALKLYEATKDGRYLGMGKSLYEWTKTHLQDTDGVYMDNVRLDGSVDRAKYPYNSGQMIEAAALLYKITNEPRYLEEAQQVAKASFHHFFETDGSHRLKNNDNWFIAVMMRGFVQLYKLDNNPTYLQAFRKNLDFAWMANRDENGLFYKDWKGEKKNERKWLLDQFAIVEMFANILVLK</sequence>
<dbReference type="AlphaFoldDB" id="A0A4Q6XUX4"/>
<protein>
    <submittedName>
        <fullName evidence="1">Alpha-1,6-mannanase</fullName>
    </submittedName>
</protein>
<dbReference type="PANTHER" id="PTHR47791:SF4">
    <property type="entry name" value="(PUTATIVE SECRETED PROTEIN)-RELATED"/>
    <property type="match status" value="1"/>
</dbReference>
<dbReference type="GO" id="GO:0005975">
    <property type="term" value="P:carbohydrate metabolic process"/>
    <property type="evidence" value="ECO:0007669"/>
    <property type="project" value="InterPro"/>
</dbReference>
<dbReference type="SUPFAM" id="SSF48208">
    <property type="entry name" value="Six-hairpin glycosidases"/>
    <property type="match status" value="1"/>
</dbReference>
<dbReference type="Proteomes" id="UP000292855">
    <property type="component" value="Unassembled WGS sequence"/>
</dbReference>
<dbReference type="InterPro" id="IPR014512">
    <property type="entry name" value="O_gly_hydro"/>
</dbReference>
<dbReference type="Pfam" id="PF03663">
    <property type="entry name" value="Glyco_hydro_76"/>
    <property type="match status" value="1"/>
</dbReference>